<dbReference type="Pfam" id="PF01408">
    <property type="entry name" value="GFO_IDH_MocA"/>
    <property type="match status" value="1"/>
</dbReference>
<evidence type="ECO:0000313" key="3">
    <source>
        <dbReference type="EMBL" id="MFC0273153.1"/>
    </source>
</evidence>
<dbReference type="Gene3D" id="3.40.50.720">
    <property type="entry name" value="NAD(P)-binding Rossmann-like Domain"/>
    <property type="match status" value="1"/>
</dbReference>
<organism evidence="3 4">
    <name type="scientific">Metabacillus herbersteinensis</name>
    <dbReference type="NCBI Taxonomy" id="283816"/>
    <lineage>
        <taxon>Bacteria</taxon>
        <taxon>Bacillati</taxon>
        <taxon>Bacillota</taxon>
        <taxon>Bacilli</taxon>
        <taxon>Bacillales</taxon>
        <taxon>Bacillaceae</taxon>
        <taxon>Metabacillus</taxon>
    </lineage>
</organism>
<evidence type="ECO:0000259" key="1">
    <source>
        <dbReference type="Pfam" id="PF01408"/>
    </source>
</evidence>
<dbReference type="Proteomes" id="UP001589854">
    <property type="component" value="Unassembled WGS sequence"/>
</dbReference>
<dbReference type="InterPro" id="IPR036291">
    <property type="entry name" value="NAD(P)-bd_dom_sf"/>
</dbReference>
<sequence length="317" mass="35685">MSLIKIGVVGVGSMGVNHCKVLQKIKNVQFVGVFDINQERNEQVANMFAVTAFSSYEELMNGADAVIIAAPTFHHFSLIVQAIQKGKHVLVEKPLVTSLKEAEHIITMVEKESVIVQVGHIERFNPVFKQLSYMMKMENVISLEARRFGVPYRHIDTDVILDLMIHDIDIILQLVKSPLSNVTGVGYYGKDGQLEGAAALLSFQNGCFASLLSSRLSLEKKRSLYVTEKNRFLKANLLAKELYIYHEITKPLTSIRSYHPENIIEKVAIPHAEALYLEIEHFVQSIQTKHSPKVGVHEAAKVLEVALRIKEQIEKNK</sequence>
<feature type="domain" description="Gfo/Idh/MocA-like oxidoreductase N-terminal" evidence="1">
    <location>
        <begin position="4"/>
        <end position="120"/>
    </location>
</feature>
<dbReference type="InterPro" id="IPR055170">
    <property type="entry name" value="GFO_IDH_MocA-like_dom"/>
</dbReference>
<dbReference type="Gene3D" id="3.30.360.10">
    <property type="entry name" value="Dihydrodipicolinate Reductase, domain 2"/>
    <property type="match status" value="1"/>
</dbReference>
<dbReference type="EMBL" id="JBHLVO010000017">
    <property type="protein sequence ID" value="MFC0273153.1"/>
    <property type="molecule type" value="Genomic_DNA"/>
</dbReference>
<evidence type="ECO:0000259" key="2">
    <source>
        <dbReference type="Pfam" id="PF22725"/>
    </source>
</evidence>
<evidence type="ECO:0000313" key="4">
    <source>
        <dbReference type="Proteomes" id="UP001589854"/>
    </source>
</evidence>
<dbReference type="PANTHER" id="PTHR43377:SF1">
    <property type="entry name" value="BILIVERDIN REDUCTASE A"/>
    <property type="match status" value="1"/>
</dbReference>
<dbReference type="SUPFAM" id="SSF55347">
    <property type="entry name" value="Glyceraldehyde-3-phosphate dehydrogenase-like, C-terminal domain"/>
    <property type="match status" value="1"/>
</dbReference>
<dbReference type="RefSeq" id="WP_378936182.1">
    <property type="nucleotide sequence ID" value="NZ_JBHLVO010000017.1"/>
</dbReference>
<comment type="caution">
    <text evidence="3">The sequence shown here is derived from an EMBL/GenBank/DDBJ whole genome shotgun (WGS) entry which is preliminary data.</text>
</comment>
<reference evidence="3 4" key="1">
    <citation type="submission" date="2024-09" db="EMBL/GenBank/DDBJ databases">
        <authorList>
            <person name="Sun Q."/>
            <person name="Mori K."/>
        </authorList>
    </citation>
    <scope>NUCLEOTIDE SEQUENCE [LARGE SCALE GENOMIC DNA]</scope>
    <source>
        <strain evidence="3 4">CCM 7228</strain>
    </source>
</reference>
<gene>
    <name evidence="3" type="ORF">ACFFIX_17190</name>
</gene>
<dbReference type="SUPFAM" id="SSF51735">
    <property type="entry name" value="NAD(P)-binding Rossmann-fold domains"/>
    <property type="match status" value="1"/>
</dbReference>
<dbReference type="InterPro" id="IPR000683">
    <property type="entry name" value="Gfo/Idh/MocA-like_OxRdtase_N"/>
</dbReference>
<proteinExistence type="predicted"/>
<dbReference type="PANTHER" id="PTHR43377">
    <property type="entry name" value="BILIVERDIN REDUCTASE A"/>
    <property type="match status" value="1"/>
</dbReference>
<accession>A0ABV6GHJ1</accession>
<keyword evidence="4" id="KW-1185">Reference proteome</keyword>
<protein>
    <submittedName>
        <fullName evidence="3">Gfo/Idh/MocA family oxidoreductase</fullName>
    </submittedName>
</protein>
<dbReference type="InterPro" id="IPR051450">
    <property type="entry name" value="Gfo/Idh/MocA_Oxidoreductases"/>
</dbReference>
<name>A0ABV6GHJ1_9BACI</name>
<dbReference type="Pfam" id="PF22725">
    <property type="entry name" value="GFO_IDH_MocA_C3"/>
    <property type="match status" value="1"/>
</dbReference>
<feature type="domain" description="GFO/IDH/MocA-like oxidoreductase" evidence="2">
    <location>
        <begin position="158"/>
        <end position="220"/>
    </location>
</feature>